<gene>
    <name evidence="2" type="ORF">PNOK_0192000</name>
</gene>
<proteinExistence type="predicted"/>
<name>A0A286UQU2_9AGAM</name>
<evidence type="ECO:0000313" key="2">
    <source>
        <dbReference type="EMBL" id="PAV21963.1"/>
    </source>
</evidence>
<keyword evidence="1" id="KW-1133">Transmembrane helix</keyword>
<feature type="transmembrane region" description="Helical" evidence="1">
    <location>
        <begin position="136"/>
        <end position="155"/>
    </location>
</feature>
<feature type="transmembrane region" description="Helical" evidence="1">
    <location>
        <begin position="109"/>
        <end position="130"/>
    </location>
</feature>
<feature type="transmembrane region" description="Helical" evidence="1">
    <location>
        <begin position="367"/>
        <end position="384"/>
    </location>
</feature>
<feature type="transmembrane region" description="Helical" evidence="1">
    <location>
        <begin position="167"/>
        <end position="185"/>
    </location>
</feature>
<keyword evidence="1" id="KW-0472">Membrane</keyword>
<sequence>MSRPEGNSYGRPSIVFVLMLIAFVSESQLTQYVETSLNYRKPYMLFYIAHTSMSIIFPLHLLYLHLTSPFPIKAYLRGLATAAKDHLVKQSLTSSSETGRNTVFPFSRYLTVLSWCTFGVTIPALLWFAALPLASVSDITALWNTNAFWAYVISVKLKHQNWESRRLVAVVVASVGVLAVVYGSNGSESPSKDHPKAPLIGCLLSLIASVGYGLYQVLYNMYAVPPSEREHDTGDWQRLSISSDGISIDEELQGINSIEDTVYPPPFGLYANALTSGMGIITFMFLWIPLPLLHMSSIEPFEWPSDMKTLLAIGGIALSALTFLTTFMILLAVWGPIITSVGNLLTIVLVIISDIIFGNAANTITRWSILGSTMIVCAFAVLAYESFRR</sequence>
<dbReference type="PANTHER" id="PTHR19346">
    <property type="entry name" value="SUGAR PHOSPHATE TRANSPORTER DOMAIN-CONTAINING PROTEIN"/>
    <property type="match status" value="1"/>
</dbReference>
<dbReference type="InParanoid" id="A0A286UQU2"/>
<dbReference type="Proteomes" id="UP000217199">
    <property type="component" value="Unassembled WGS sequence"/>
</dbReference>
<accession>A0A286UQU2</accession>
<keyword evidence="3" id="KW-1185">Reference proteome</keyword>
<feature type="transmembrane region" description="Helical" evidence="1">
    <location>
        <begin position="341"/>
        <end position="361"/>
    </location>
</feature>
<feature type="transmembrane region" description="Helical" evidence="1">
    <location>
        <begin position="310"/>
        <end position="334"/>
    </location>
</feature>
<feature type="transmembrane region" description="Helical" evidence="1">
    <location>
        <begin position="197"/>
        <end position="219"/>
    </location>
</feature>
<feature type="transmembrane region" description="Helical" evidence="1">
    <location>
        <begin position="43"/>
        <end position="64"/>
    </location>
</feature>
<comment type="caution">
    <text evidence="2">The sequence shown here is derived from an EMBL/GenBank/DDBJ whole genome shotgun (WGS) entry which is preliminary data.</text>
</comment>
<evidence type="ECO:0008006" key="4">
    <source>
        <dbReference type="Google" id="ProtNLM"/>
    </source>
</evidence>
<dbReference type="SUPFAM" id="SSF103481">
    <property type="entry name" value="Multidrug resistance efflux transporter EmrE"/>
    <property type="match status" value="1"/>
</dbReference>
<organism evidence="2 3">
    <name type="scientific">Pyrrhoderma noxium</name>
    <dbReference type="NCBI Taxonomy" id="2282107"/>
    <lineage>
        <taxon>Eukaryota</taxon>
        <taxon>Fungi</taxon>
        <taxon>Dikarya</taxon>
        <taxon>Basidiomycota</taxon>
        <taxon>Agaricomycotina</taxon>
        <taxon>Agaricomycetes</taxon>
        <taxon>Hymenochaetales</taxon>
        <taxon>Hymenochaetaceae</taxon>
        <taxon>Pyrrhoderma</taxon>
    </lineage>
</organism>
<feature type="transmembrane region" description="Helical" evidence="1">
    <location>
        <begin position="267"/>
        <end position="290"/>
    </location>
</feature>
<reference evidence="2 3" key="1">
    <citation type="journal article" date="2017" name="Mol. Ecol.">
        <title>Comparative and population genomic landscape of Phellinus noxius: A hypervariable fungus causing root rot in trees.</title>
        <authorList>
            <person name="Chung C.L."/>
            <person name="Lee T.J."/>
            <person name="Akiba M."/>
            <person name="Lee H.H."/>
            <person name="Kuo T.H."/>
            <person name="Liu D."/>
            <person name="Ke H.M."/>
            <person name="Yokoi T."/>
            <person name="Roa M.B."/>
            <person name="Lu M.J."/>
            <person name="Chang Y.Y."/>
            <person name="Ann P.J."/>
            <person name="Tsai J.N."/>
            <person name="Chen C.Y."/>
            <person name="Tzean S.S."/>
            <person name="Ota Y."/>
            <person name="Hattori T."/>
            <person name="Sahashi N."/>
            <person name="Liou R.F."/>
            <person name="Kikuchi T."/>
            <person name="Tsai I.J."/>
        </authorList>
    </citation>
    <scope>NUCLEOTIDE SEQUENCE [LARGE SCALE GENOMIC DNA]</scope>
    <source>
        <strain evidence="2 3">FFPRI411160</strain>
    </source>
</reference>
<dbReference type="STRING" id="2282107.A0A286UQU2"/>
<protein>
    <recommendedName>
        <fullName evidence="4">EamA domain-containing protein</fullName>
    </recommendedName>
</protein>
<dbReference type="InterPro" id="IPR026505">
    <property type="entry name" value="Solute_c_fam_35_mem_F3/F4"/>
</dbReference>
<evidence type="ECO:0000256" key="1">
    <source>
        <dbReference type="SAM" id="Phobius"/>
    </source>
</evidence>
<dbReference type="InterPro" id="IPR037185">
    <property type="entry name" value="EmrE-like"/>
</dbReference>
<dbReference type="OrthoDB" id="10062838at2759"/>
<dbReference type="PANTHER" id="PTHR19346:SF4">
    <property type="entry name" value="SUGAR PHOSPHATE TRANSPORTER DOMAIN-CONTAINING PROTEIN"/>
    <property type="match status" value="1"/>
</dbReference>
<dbReference type="AlphaFoldDB" id="A0A286UQU2"/>
<evidence type="ECO:0000313" key="3">
    <source>
        <dbReference type="Proteomes" id="UP000217199"/>
    </source>
</evidence>
<dbReference type="EMBL" id="NBII01000002">
    <property type="protein sequence ID" value="PAV21963.1"/>
    <property type="molecule type" value="Genomic_DNA"/>
</dbReference>
<keyword evidence="1" id="KW-0812">Transmembrane</keyword>